<reference evidence="12" key="1">
    <citation type="submission" date="2011-05" db="EMBL/GenBank/DDBJ databases">
        <authorList>
            <person name="Richards S.R."/>
            <person name="Qu J."/>
            <person name="Jiang H."/>
            <person name="Jhangiani S.N."/>
            <person name="Agravi P."/>
            <person name="Goodspeed R."/>
            <person name="Gross S."/>
            <person name="Mandapat C."/>
            <person name="Jackson L."/>
            <person name="Mathew T."/>
            <person name="Pu L."/>
            <person name="Thornton R."/>
            <person name="Saada N."/>
            <person name="Wilczek-Boney K.B."/>
            <person name="Lee S."/>
            <person name="Kovar C."/>
            <person name="Wu Y."/>
            <person name="Scherer S.E."/>
            <person name="Worley K.C."/>
            <person name="Muzny D.M."/>
            <person name="Gibbs R."/>
        </authorList>
    </citation>
    <scope>NUCLEOTIDE SEQUENCE</scope>
    <source>
        <strain evidence="12">Brora</strain>
    </source>
</reference>
<dbReference type="Pfam" id="PF14933">
    <property type="entry name" value="CEP19"/>
    <property type="match status" value="1"/>
</dbReference>
<evidence type="ECO:0000256" key="1">
    <source>
        <dbReference type="ARBA" id="ARBA00004114"/>
    </source>
</evidence>
<dbReference type="STRING" id="126957.T1J4R6"/>
<accession>T1J4R6</accession>
<sequence length="164" mass="19344">MEATECELRQCGVRFEPPAVIVYYKNSTTNKLHKRIMPVRSLRKTASVKRIGEELKERHSHILHEMPLIRLEKLLRIIQEHMKGKSKDECIDIVRKEFTIDSDQDLNKVDDDELKRKKDVMNETFKISHKAVDDPEFQYDIEVNFDPAAIEASEWDSDQDNLEF</sequence>
<evidence type="ECO:0000313" key="12">
    <source>
        <dbReference type="Proteomes" id="UP000014500"/>
    </source>
</evidence>
<evidence type="ECO:0000256" key="6">
    <source>
        <dbReference type="ARBA" id="ARBA00022490"/>
    </source>
</evidence>
<dbReference type="GO" id="GO:0097712">
    <property type="term" value="P:vesicle targeting, trans-Golgi to periciliary membrane compartment"/>
    <property type="evidence" value="ECO:0007669"/>
    <property type="project" value="TreeGrafter"/>
</dbReference>
<evidence type="ECO:0000256" key="8">
    <source>
        <dbReference type="ARBA" id="ARBA00023069"/>
    </source>
</evidence>
<dbReference type="OMA" id="AKKCGIQ"/>
<keyword evidence="9" id="KW-0206">Cytoskeleton</keyword>
<dbReference type="PANTHER" id="PTHR31539:SF1">
    <property type="entry name" value="CENTROSOMAL PROTEIN OF 19 KDA"/>
    <property type="match status" value="1"/>
</dbReference>
<dbReference type="HOGENOM" id="CLU_113348_0_0_1"/>
<dbReference type="InterPro" id="IPR029412">
    <property type="entry name" value="CEP19"/>
</dbReference>
<dbReference type="EnsemblMetazoa" id="SMAR008610-RA">
    <property type="protein sequence ID" value="SMAR008610-PA"/>
    <property type="gene ID" value="SMAR008610"/>
</dbReference>
<evidence type="ECO:0000256" key="4">
    <source>
        <dbReference type="ARBA" id="ARBA00009371"/>
    </source>
</evidence>
<keyword evidence="7" id="KW-0970">Cilium biogenesis/degradation</keyword>
<dbReference type="GO" id="GO:0000922">
    <property type="term" value="C:spindle pole"/>
    <property type="evidence" value="ECO:0007669"/>
    <property type="project" value="TreeGrafter"/>
</dbReference>
<comment type="similarity">
    <text evidence="4">Belongs to the CEP19 family.</text>
</comment>
<dbReference type="GO" id="GO:0036064">
    <property type="term" value="C:ciliary basal body"/>
    <property type="evidence" value="ECO:0007669"/>
    <property type="project" value="TreeGrafter"/>
</dbReference>
<dbReference type="AlphaFoldDB" id="T1J4R6"/>
<dbReference type="EMBL" id="JH431849">
    <property type="status" value="NOT_ANNOTATED_CDS"/>
    <property type="molecule type" value="Genomic_DNA"/>
</dbReference>
<reference evidence="11" key="2">
    <citation type="submission" date="2015-02" db="UniProtKB">
        <authorList>
            <consortium name="EnsemblMetazoa"/>
        </authorList>
    </citation>
    <scope>IDENTIFICATION</scope>
</reference>
<evidence type="ECO:0000256" key="7">
    <source>
        <dbReference type="ARBA" id="ARBA00022794"/>
    </source>
</evidence>
<evidence type="ECO:0000256" key="10">
    <source>
        <dbReference type="ARBA" id="ARBA00023273"/>
    </source>
</evidence>
<keyword evidence="8" id="KW-0969">Cilium</keyword>
<protein>
    <recommendedName>
        <fullName evidence="5">Centrosomal protein of 19 kDa</fullName>
    </recommendedName>
</protein>
<keyword evidence="12" id="KW-1185">Reference proteome</keyword>
<name>T1J4R6_STRMM</name>
<evidence type="ECO:0000256" key="3">
    <source>
        <dbReference type="ARBA" id="ARBA00004186"/>
    </source>
</evidence>
<dbReference type="PANTHER" id="PTHR31539">
    <property type="entry name" value="CENTROSOMAL PROTEIN OF 19K CEP19"/>
    <property type="match status" value="1"/>
</dbReference>
<dbReference type="GO" id="GO:0005814">
    <property type="term" value="C:centriole"/>
    <property type="evidence" value="ECO:0007669"/>
    <property type="project" value="UniProtKB-SubCell"/>
</dbReference>
<keyword evidence="6" id="KW-0963">Cytoplasm</keyword>
<proteinExistence type="inferred from homology"/>
<evidence type="ECO:0000256" key="5">
    <source>
        <dbReference type="ARBA" id="ARBA00022015"/>
    </source>
</evidence>
<comment type="subcellular location">
    <subcellularLocation>
        <location evidence="2">Cytoplasm</location>
        <location evidence="2">Cytoskeleton</location>
        <location evidence="2">Cilium basal body</location>
    </subcellularLocation>
    <subcellularLocation>
        <location evidence="1">Cytoplasm</location>
        <location evidence="1">Cytoskeleton</location>
        <location evidence="1">Microtubule organizing center</location>
        <location evidence="1">Centrosome</location>
        <location evidence="1">Centriole</location>
    </subcellularLocation>
    <subcellularLocation>
        <location evidence="3">Cytoplasm</location>
        <location evidence="3">Cytoskeleton</location>
        <location evidence="3">Spindle</location>
    </subcellularLocation>
</comment>
<evidence type="ECO:0000313" key="11">
    <source>
        <dbReference type="EnsemblMetazoa" id="SMAR008610-PA"/>
    </source>
</evidence>
<dbReference type="PhylomeDB" id="T1J4R6"/>
<organism evidence="11 12">
    <name type="scientific">Strigamia maritima</name>
    <name type="common">European centipede</name>
    <name type="synonym">Geophilus maritimus</name>
    <dbReference type="NCBI Taxonomy" id="126957"/>
    <lineage>
        <taxon>Eukaryota</taxon>
        <taxon>Metazoa</taxon>
        <taxon>Ecdysozoa</taxon>
        <taxon>Arthropoda</taxon>
        <taxon>Myriapoda</taxon>
        <taxon>Chilopoda</taxon>
        <taxon>Pleurostigmophora</taxon>
        <taxon>Geophilomorpha</taxon>
        <taxon>Linotaeniidae</taxon>
        <taxon>Strigamia</taxon>
    </lineage>
</organism>
<evidence type="ECO:0000256" key="9">
    <source>
        <dbReference type="ARBA" id="ARBA00023212"/>
    </source>
</evidence>
<dbReference type="Proteomes" id="UP000014500">
    <property type="component" value="Unassembled WGS sequence"/>
</dbReference>
<dbReference type="eggNOG" id="ENOG502RZP1">
    <property type="taxonomic scope" value="Eukaryota"/>
</dbReference>
<keyword evidence="10" id="KW-0966">Cell projection</keyword>
<dbReference type="GO" id="GO:0034454">
    <property type="term" value="P:microtubule anchoring at centrosome"/>
    <property type="evidence" value="ECO:0007669"/>
    <property type="project" value="TreeGrafter"/>
</dbReference>
<evidence type="ECO:0000256" key="2">
    <source>
        <dbReference type="ARBA" id="ARBA00004120"/>
    </source>
</evidence>
<dbReference type="GO" id="GO:0005813">
    <property type="term" value="C:centrosome"/>
    <property type="evidence" value="ECO:0007669"/>
    <property type="project" value="TreeGrafter"/>
</dbReference>